<dbReference type="PROSITE" id="PS51657">
    <property type="entry name" value="PSRV_HELICASE"/>
    <property type="match status" value="1"/>
</dbReference>
<feature type="domain" description="Alphavirus-like MT" evidence="11">
    <location>
        <begin position="194"/>
        <end position="445"/>
    </location>
</feature>
<dbReference type="GO" id="GO:0008174">
    <property type="term" value="F:mRNA methyltransferase activity"/>
    <property type="evidence" value="ECO:0007669"/>
    <property type="project" value="UniProtKB-UniRule"/>
</dbReference>
<dbReference type="PROSITE" id="PS51743">
    <property type="entry name" value="ALPHAVIRUS_MT"/>
    <property type="match status" value="1"/>
</dbReference>
<accession>A0A4D6E9B3</accession>
<dbReference type="Gene3D" id="3.40.50.300">
    <property type="entry name" value="P-loop containing nucleotide triphosphate hydrolases"/>
    <property type="match status" value="2"/>
</dbReference>
<evidence type="ECO:0000256" key="2">
    <source>
        <dbReference type="ARBA" id="ARBA00022679"/>
    </source>
</evidence>
<reference evidence="12" key="1">
    <citation type="submission" date="2018-08" db="EMBL/GenBank/DDBJ databases">
        <authorList>
            <person name="Rott M.E."/>
            <person name="Phelan J."/>
            <person name="Boyes I."/>
            <person name="Thornton S."/>
            <person name="Belton M."/>
            <person name="Rast H."/>
        </authorList>
    </citation>
    <scope>NUCLEOTIDE SEQUENCE</scope>
    <source>
        <strain evidence="12">12G412</strain>
    </source>
</reference>
<evidence type="ECO:0000259" key="11">
    <source>
        <dbReference type="PROSITE" id="PS51743"/>
    </source>
</evidence>
<dbReference type="InterPro" id="IPR002588">
    <property type="entry name" value="Alphavirus-like_MT_dom"/>
</dbReference>
<dbReference type="SUPFAM" id="SSF52540">
    <property type="entry name" value="P-loop containing nucleoside triphosphate hydrolases"/>
    <property type="match status" value="1"/>
</dbReference>
<dbReference type="GO" id="GO:0016787">
    <property type="term" value="F:hydrolase activity"/>
    <property type="evidence" value="ECO:0007669"/>
    <property type="project" value="UniProtKB-KW"/>
</dbReference>
<evidence type="ECO:0000256" key="3">
    <source>
        <dbReference type="ARBA" id="ARBA00022695"/>
    </source>
</evidence>
<dbReference type="GO" id="GO:0003724">
    <property type="term" value="F:RNA helicase activity"/>
    <property type="evidence" value="ECO:0007669"/>
    <property type="project" value="UniProtKB-EC"/>
</dbReference>
<name>A0A4D6E9B3_RBDV</name>
<keyword evidence="4" id="KW-0547">Nucleotide-binding</keyword>
<feature type="domain" description="RdRp catalytic" evidence="9">
    <location>
        <begin position="1443"/>
        <end position="1559"/>
    </location>
</feature>
<feature type="domain" description="(+)RNA virus helicase C-terminal" evidence="10">
    <location>
        <begin position="830"/>
        <end position="1146"/>
    </location>
</feature>
<dbReference type="GO" id="GO:0006396">
    <property type="term" value="P:RNA processing"/>
    <property type="evidence" value="ECO:0007669"/>
    <property type="project" value="InterPro"/>
</dbReference>
<dbReference type="InterPro" id="IPR007094">
    <property type="entry name" value="RNA-dir_pol_PSvirus"/>
</dbReference>
<organismHost>
    <name type="scientific">Rubus ursinus</name>
    <name type="common">California blackberry</name>
    <dbReference type="NCBI Taxonomy" id="75100"/>
</organismHost>
<dbReference type="GO" id="GO:0006351">
    <property type="term" value="P:DNA-templated transcription"/>
    <property type="evidence" value="ECO:0007669"/>
    <property type="project" value="InterPro"/>
</dbReference>
<dbReference type="PROSITE" id="PS50507">
    <property type="entry name" value="RDRP_SSRNA_POS"/>
    <property type="match status" value="1"/>
</dbReference>
<dbReference type="SUPFAM" id="SSF56672">
    <property type="entry name" value="DNA/RNA polymerases"/>
    <property type="match status" value="1"/>
</dbReference>
<dbReference type="GO" id="GO:0003968">
    <property type="term" value="F:RNA-directed RNA polymerase activity"/>
    <property type="evidence" value="ECO:0007669"/>
    <property type="project" value="UniProtKB-KW"/>
</dbReference>
<keyword evidence="2" id="KW-0808">Transferase</keyword>
<dbReference type="Pfam" id="PF01660">
    <property type="entry name" value="Vmethyltransf"/>
    <property type="match status" value="1"/>
</dbReference>
<comment type="catalytic activity">
    <reaction evidence="8">
        <text>ATP + H2O = ADP + phosphate + H(+)</text>
        <dbReference type="Rhea" id="RHEA:13065"/>
        <dbReference type="ChEBI" id="CHEBI:15377"/>
        <dbReference type="ChEBI" id="CHEBI:15378"/>
        <dbReference type="ChEBI" id="CHEBI:30616"/>
        <dbReference type="ChEBI" id="CHEBI:43474"/>
        <dbReference type="ChEBI" id="CHEBI:456216"/>
        <dbReference type="EC" id="3.6.4.13"/>
    </reaction>
</comment>
<dbReference type="Pfam" id="PF00978">
    <property type="entry name" value="RdRP_2"/>
    <property type="match status" value="1"/>
</dbReference>
<dbReference type="InterPro" id="IPR027417">
    <property type="entry name" value="P-loop_NTPase"/>
</dbReference>
<dbReference type="GO" id="GO:0039694">
    <property type="term" value="P:viral RNA genome replication"/>
    <property type="evidence" value="ECO:0007669"/>
    <property type="project" value="InterPro"/>
</dbReference>
<keyword evidence="6" id="KW-0067">ATP-binding</keyword>
<proteinExistence type="predicted"/>
<evidence type="ECO:0000256" key="5">
    <source>
        <dbReference type="ARBA" id="ARBA00022801"/>
    </source>
</evidence>
<evidence type="ECO:0000256" key="6">
    <source>
        <dbReference type="ARBA" id="ARBA00022840"/>
    </source>
</evidence>
<evidence type="ECO:0000259" key="10">
    <source>
        <dbReference type="PROSITE" id="PS51657"/>
    </source>
</evidence>
<evidence type="ECO:0000256" key="8">
    <source>
        <dbReference type="ARBA" id="ARBA00047984"/>
    </source>
</evidence>
<keyword evidence="3" id="KW-0548">Nucleotidyltransferase</keyword>
<dbReference type="CDD" id="cd23256">
    <property type="entry name" value="Mayoviridae_RdRp"/>
    <property type="match status" value="1"/>
</dbReference>
<dbReference type="InterPro" id="IPR001788">
    <property type="entry name" value="RNA-dep_RNA_pol_alsuvir"/>
</dbReference>
<evidence type="ECO:0000313" key="12">
    <source>
        <dbReference type="EMBL" id="QBZ78335.1"/>
    </source>
</evidence>
<keyword evidence="1" id="KW-0696">RNA-directed RNA polymerase</keyword>
<evidence type="ECO:0000256" key="7">
    <source>
        <dbReference type="ARBA" id="ARBA00022953"/>
    </source>
</evidence>
<organism evidence="12">
    <name type="scientific">Raspberry bushy dwarf virus</name>
    <name type="common">RBDV</name>
    <dbReference type="NCBI Taxonomy" id="12451"/>
    <lineage>
        <taxon>Viruses</taxon>
        <taxon>Riboviria</taxon>
        <taxon>Orthornavirae</taxon>
        <taxon>Kitrinoviricota</taxon>
        <taxon>Alsuviricetes</taxon>
        <taxon>Martellivirales</taxon>
        <taxon>Mayoviridae</taxon>
        <taxon>Idaeovirus</taxon>
        <taxon>Idaeovirus rubi</taxon>
    </lineage>
</organism>
<protein>
    <submittedName>
        <fullName evidence="12">Non-structural polyprotein</fullName>
    </submittedName>
</protein>
<evidence type="ECO:0000259" key="9">
    <source>
        <dbReference type="PROSITE" id="PS50507"/>
    </source>
</evidence>
<evidence type="ECO:0000256" key="1">
    <source>
        <dbReference type="ARBA" id="ARBA00022484"/>
    </source>
</evidence>
<keyword evidence="5" id="KW-0378">Hydrolase</keyword>
<keyword evidence="7" id="KW-0693">Viral RNA replication</keyword>
<dbReference type="GO" id="GO:0003723">
    <property type="term" value="F:RNA binding"/>
    <property type="evidence" value="ECO:0007669"/>
    <property type="project" value="InterPro"/>
</dbReference>
<dbReference type="EMBL" id="MH802009">
    <property type="protein sequence ID" value="QBZ78335.1"/>
    <property type="molecule type" value="Genomic_RNA"/>
</dbReference>
<organismHost>
    <name type="scientific">Rubus idaeus</name>
    <name type="common">Raspberry</name>
    <dbReference type="NCBI Taxonomy" id="32247"/>
</organismHost>
<dbReference type="GO" id="GO:0005524">
    <property type="term" value="F:ATP binding"/>
    <property type="evidence" value="ECO:0007669"/>
    <property type="project" value="UniProtKB-KW"/>
</dbReference>
<dbReference type="InterPro" id="IPR027351">
    <property type="entry name" value="(+)RNA_virus_helicase_core_dom"/>
</dbReference>
<evidence type="ECO:0000256" key="4">
    <source>
        <dbReference type="ARBA" id="ARBA00022741"/>
    </source>
</evidence>
<dbReference type="GO" id="GO:0016556">
    <property type="term" value="P:mRNA modification"/>
    <property type="evidence" value="ECO:0007669"/>
    <property type="project" value="InterPro"/>
</dbReference>
<dbReference type="InterPro" id="IPR043502">
    <property type="entry name" value="DNA/RNA_pol_sf"/>
</dbReference>
<organismHost>
    <name type="scientific">Rubus occidentalis</name>
    <name type="common">Black raspberry</name>
    <dbReference type="NCBI Taxonomy" id="75079"/>
</organismHost>
<sequence length="1695" mass="191366">MECLDFSKLWFSTAAGLQQRCYYDCVAWECLGDDDLLIFISGLNRLIGSVAVSCTGDEDLDFVVDSCNEFVTGKDLKSFFVADFPIREVSSVGCVSHFIPGSVSGLHVSDLLDDQLYGCSVFSSDFESKLRDMRDAALSDAASGVSQLVSCHFEKDVRHLLAENANSIKIPVPQKLSDDDMRILRDHFPRYELKFTQNVDGPHNMAAAHRLLETHDLLSNFPADAPILDIGGNWFSHFRYGRSNVHSCCPMLDLRDNERHTHRLTMTESLMSSLRHRYAGSIDLDPDAHLSRKVSDSMKEFYKRWAVHPKDLIRLYAGIRAGNSSLYCHHKFGVPWDDVWWKSHRNNNCLTIPEPECSFKAKYAIMVHSGYDLPLKELIGGMVQHGVVELHGTMIADPAMLVATSGYIPALRCNWEKSKGQIWFSFRDDSTMGYRHDWEVYSKYLTSTVVSFGKHFYVMERDKYRHGVLFYSIIKCSGSLRKGDHTFFHNAWFHEMYDKYIMKVPLVKVKDLTGDEGSVECSWREVVMSRKLVDRVIEVCLRGVKPINFGNCDDAVHIDNLRIIQNHLLSHSQTLVLNGSTIIREEAIPFKDFSPVSVTIYFEILLTRYKESLSLAWFHAGLGPDFKLGSWVSSLKRVFYRILGFPANLLKYVLNALFGCHDKVSDMEFVKPAVEKLTVLENTYIGKSLMGDCPTLKEYDDSAFFNILENVGNELFNNSSTNSGKPEMPEMTVTGSPNVVIAEAINYCRAEVDRIGKKCERILHAYQATGNCGGYLNDTDNVGVFDKMTSWVQKPKEFDHEFGWDGSSFIKLSWFGKIPDFVGRYLVVTDGTRVMTNLKFSRQYATIPTTITPTIKLVDGVTGCGKTTEIVRRYRPGILILSVCKANVDEIRKKLAAVDSKFVRTVDSYLLNPSMTGSCEELFIDEYGLSHPGILLLAIHVSGIRKVTLFGDSEQIPFCNRLADFPLKYNSVEDVGLNFDREIRSTTYRCPQDITLSLQKMYKTKPIKTVSTIESSITIKPIKSEFEIPLPNAFDGPVVYICMTKHDESLLKLRWAKENISSDVRTVHAAQGLSYKNVVYFRLTRTDNDLYTKKKLPYHLVAISRHTDKIVYCTTKPEDSSDFSLSALKNTIKTSRDLTQEASGSESSYAVVFESNSEATTTKPEVCENVRKAAEMNFPVSSDALYQKEVPIYGAIPDPKGKASYNPGSVIRAIEELTPGNTSIDTDALDELVEVGPMSLQVGSIRWDVSKISPRLFANTKFAVPHLPTGALLRRNISSRQVGLAIEKRNANVMNSQKYFDLENLANKAVERFFDFFIDMEKFSKLPTGVLGSSAEQIQTYQNKTGNKVTDPVCVALSPMQKYKHMIKRDVKFNLTDGAQSEYTKAATITYHQPEITQVATAIFGQFKTRLLACRNKFLNIPLEHDNDLSGYLTKYHLGSENNTFTEIDFSKFDKSQGEIHQLIQDLILIKFGCDPEFVALWSTAHRCSSIFDQNVGIGFKTDFQRRTGDAFTFLGNSLVTAAMLAFVISDSDREKIRYMLVGGDDSLICSYGPIQVPLEPLCDIFNMSCKLVQPACPYFASRYLIRRGDEILCVPDPYKLLVKLGRKDIPDNQASLCEIRTGLADSAKYIFDDIVKQKLAILVQVRYNKAAPSLYDALCTIHWALSSNTNFSKFYTVTNTSNEVRRNRRGVRIT</sequence>
<dbReference type="Pfam" id="PF01443">
    <property type="entry name" value="Viral_helicase1"/>
    <property type="match status" value="1"/>
</dbReference>